<dbReference type="PANTHER" id="PTHR48081">
    <property type="entry name" value="AB HYDROLASE SUPERFAMILY PROTEIN C4A8.06C"/>
    <property type="match status" value="1"/>
</dbReference>
<evidence type="ECO:0000313" key="3">
    <source>
        <dbReference type="EMBL" id="GAA2074472.1"/>
    </source>
</evidence>
<keyword evidence="1" id="KW-0378">Hydrolase</keyword>
<dbReference type="InterPro" id="IPR029058">
    <property type="entry name" value="AB_hydrolase_fold"/>
</dbReference>
<dbReference type="RefSeq" id="WP_344325749.1">
    <property type="nucleotide sequence ID" value="NZ_BAAAPY010000003.1"/>
</dbReference>
<protein>
    <recommendedName>
        <fullName evidence="2">Alpha/beta hydrolase fold-3 domain-containing protein</fullName>
    </recommendedName>
</protein>
<organism evidence="3 4">
    <name type="scientific">Aeromicrobium halocynthiae</name>
    <dbReference type="NCBI Taxonomy" id="560557"/>
    <lineage>
        <taxon>Bacteria</taxon>
        <taxon>Bacillati</taxon>
        <taxon>Actinomycetota</taxon>
        <taxon>Actinomycetes</taxon>
        <taxon>Propionibacteriales</taxon>
        <taxon>Nocardioidaceae</taxon>
        <taxon>Aeromicrobium</taxon>
    </lineage>
</organism>
<evidence type="ECO:0000256" key="1">
    <source>
        <dbReference type="ARBA" id="ARBA00022801"/>
    </source>
</evidence>
<dbReference type="InterPro" id="IPR050300">
    <property type="entry name" value="GDXG_lipolytic_enzyme"/>
</dbReference>
<keyword evidence="4" id="KW-1185">Reference proteome</keyword>
<evidence type="ECO:0000313" key="4">
    <source>
        <dbReference type="Proteomes" id="UP001501480"/>
    </source>
</evidence>
<dbReference type="Gene3D" id="3.40.50.1820">
    <property type="entry name" value="alpha/beta hydrolase"/>
    <property type="match status" value="1"/>
</dbReference>
<dbReference type="Pfam" id="PF07859">
    <property type="entry name" value="Abhydrolase_3"/>
    <property type="match status" value="1"/>
</dbReference>
<feature type="domain" description="Alpha/beta hydrolase fold-3" evidence="2">
    <location>
        <begin position="72"/>
        <end position="269"/>
    </location>
</feature>
<gene>
    <name evidence="3" type="ORF">GCM10009821_11570</name>
</gene>
<dbReference type="Proteomes" id="UP001501480">
    <property type="component" value="Unassembled WGS sequence"/>
</dbReference>
<proteinExistence type="predicted"/>
<dbReference type="SUPFAM" id="SSF53474">
    <property type="entry name" value="alpha/beta-Hydrolases"/>
    <property type="match status" value="1"/>
</dbReference>
<reference evidence="3 4" key="1">
    <citation type="journal article" date="2019" name="Int. J. Syst. Evol. Microbiol.">
        <title>The Global Catalogue of Microorganisms (GCM) 10K type strain sequencing project: providing services to taxonomists for standard genome sequencing and annotation.</title>
        <authorList>
            <consortium name="The Broad Institute Genomics Platform"/>
            <consortium name="The Broad Institute Genome Sequencing Center for Infectious Disease"/>
            <person name="Wu L."/>
            <person name="Ma J."/>
        </authorList>
    </citation>
    <scope>NUCLEOTIDE SEQUENCE [LARGE SCALE GENOMIC DNA]</scope>
    <source>
        <strain evidence="3 4">JCM 15749</strain>
    </source>
</reference>
<accession>A0ABN2VVK1</accession>
<dbReference type="EMBL" id="BAAAPY010000003">
    <property type="protein sequence ID" value="GAA2074472.1"/>
    <property type="molecule type" value="Genomic_DNA"/>
</dbReference>
<sequence length="298" mass="32476">MSLHQQSRALLAEMGEPESGVPTLAEIEQARIEAREIALADDRIGLDHVEDVDAGGVPCRLYRPRAGAPVALYVHGGGWVFHDLETHDVFCRHLAHVTGWALLAVDYRRAPEHPYPAPLDDVETAARWLRRDGRDHRVDTAWLPAIGDSAGGTLVAGLAVRDAALVDALVLLYPATDRRAALQADLENAALDAATMDWMWDAYAPGEAADHPEVSVVRAPHLADLPATFLVTCEHDVLRDQGEAFAAALAEAGVDVTAHRALGMVHSFWRRPETFDAARSLVVTVGAWLDDRRRTLGH</sequence>
<evidence type="ECO:0000259" key="2">
    <source>
        <dbReference type="Pfam" id="PF07859"/>
    </source>
</evidence>
<dbReference type="PANTHER" id="PTHR48081:SF8">
    <property type="entry name" value="ALPHA_BETA HYDROLASE FOLD-3 DOMAIN-CONTAINING PROTEIN-RELATED"/>
    <property type="match status" value="1"/>
</dbReference>
<name>A0ABN2VVK1_9ACTN</name>
<dbReference type="InterPro" id="IPR013094">
    <property type="entry name" value="AB_hydrolase_3"/>
</dbReference>
<comment type="caution">
    <text evidence="3">The sequence shown here is derived from an EMBL/GenBank/DDBJ whole genome shotgun (WGS) entry which is preliminary data.</text>
</comment>